<evidence type="ECO:0000256" key="2">
    <source>
        <dbReference type="SAM" id="SignalP"/>
    </source>
</evidence>
<name>A0ABV6JST6_9PROT</name>
<dbReference type="CDD" id="cd11524">
    <property type="entry name" value="SYLF"/>
    <property type="match status" value="1"/>
</dbReference>
<accession>A0ABV6JST6</accession>
<dbReference type="Proteomes" id="UP001589865">
    <property type="component" value="Unassembled WGS sequence"/>
</dbReference>
<comment type="caution">
    <text evidence="4">The sequence shown here is derived from an EMBL/GenBank/DDBJ whole genome shotgun (WGS) entry which is preliminary data.</text>
</comment>
<protein>
    <submittedName>
        <fullName evidence="4">Lipid-binding SYLF domain-containing protein</fullName>
    </submittedName>
</protein>
<keyword evidence="2" id="KW-0732">Signal</keyword>
<proteinExistence type="predicted"/>
<evidence type="ECO:0000313" key="5">
    <source>
        <dbReference type="Proteomes" id="UP001589865"/>
    </source>
</evidence>
<evidence type="ECO:0000313" key="4">
    <source>
        <dbReference type="EMBL" id="MFC0408788.1"/>
    </source>
</evidence>
<reference evidence="4 5" key="1">
    <citation type="submission" date="2024-09" db="EMBL/GenBank/DDBJ databases">
        <authorList>
            <person name="Sun Q."/>
            <person name="Mori K."/>
        </authorList>
    </citation>
    <scope>NUCLEOTIDE SEQUENCE [LARGE SCALE GENOMIC DNA]</scope>
    <source>
        <strain evidence="4 5">TBRC 5777</strain>
    </source>
</reference>
<dbReference type="PANTHER" id="PTHR15629:SF2">
    <property type="entry name" value="SH3 DOMAIN-CONTAINING YSC84-LIKE PROTEIN 1"/>
    <property type="match status" value="1"/>
</dbReference>
<dbReference type="RefSeq" id="WP_377044540.1">
    <property type="nucleotide sequence ID" value="NZ_JBHLUN010000007.1"/>
</dbReference>
<dbReference type="InterPro" id="IPR007461">
    <property type="entry name" value="Ysc84_actin-binding"/>
</dbReference>
<dbReference type="PANTHER" id="PTHR15629">
    <property type="entry name" value="SH3YL1 PROTEIN"/>
    <property type="match status" value="1"/>
</dbReference>
<feature type="region of interest" description="Disordered" evidence="1">
    <location>
        <begin position="242"/>
        <end position="273"/>
    </location>
</feature>
<dbReference type="Pfam" id="PF04366">
    <property type="entry name" value="Ysc84"/>
    <property type="match status" value="1"/>
</dbReference>
<evidence type="ECO:0000259" key="3">
    <source>
        <dbReference type="Pfam" id="PF04366"/>
    </source>
</evidence>
<feature type="chain" id="PRO_5047223892" evidence="2">
    <location>
        <begin position="20"/>
        <end position="273"/>
    </location>
</feature>
<organism evidence="4 5">
    <name type="scientific">Roseomonas elaeocarpi</name>
    <dbReference type="NCBI Taxonomy" id="907779"/>
    <lineage>
        <taxon>Bacteria</taxon>
        <taxon>Pseudomonadati</taxon>
        <taxon>Pseudomonadota</taxon>
        <taxon>Alphaproteobacteria</taxon>
        <taxon>Acetobacterales</taxon>
        <taxon>Roseomonadaceae</taxon>
        <taxon>Roseomonas</taxon>
    </lineage>
</organism>
<feature type="signal peptide" evidence="2">
    <location>
        <begin position="1"/>
        <end position="19"/>
    </location>
</feature>
<keyword evidence="5" id="KW-1185">Reference proteome</keyword>
<feature type="domain" description="Ysc84 actin-binding" evidence="3">
    <location>
        <begin position="109"/>
        <end position="230"/>
    </location>
</feature>
<evidence type="ECO:0000256" key="1">
    <source>
        <dbReference type="SAM" id="MobiDB-lite"/>
    </source>
</evidence>
<sequence length="273" mass="28222">MRRAISMLLLASLAAPLAACGSAGVIPPAAEQQALVDRSTLTVQEMLSENDPNGARDARDALRRARAAVICPRVFRAGFLVGGQGGTCVLVARDGAGSWSSPSFYSMGSGSLGLQIGLQDMQVMMLILTDKGLRAVLDNQFKFGGDISIAIATVGGGIAGATTTAVGADIVAYARTRGLYAGLTLEGTVLSPYREADQAYYGRPVSSRQIVIDMAAHNPAADPLRAVLMQYSAPAAAQGYAPPGGPGMMPQQPYSPATSGYGSSGAVQREQLR</sequence>
<gene>
    <name evidence="4" type="ORF">ACFFGY_11040</name>
</gene>
<dbReference type="EMBL" id="JBHLUN010000007">
    <property type="protein sequence ID" value="MFC0408788.1"/>
    <property type="molecule type" value="Genomic_DNA"/>
</dbReference>
<dbReference type="InterPro" id="IPR051702">
    <property type="entry name" value="SH3_domain_YSC84-like"/>
</dbReference>